<evidence type="ECO:0000256" key="5">
    <source>
        <dbReference type="ARBA" id="ARBA00023027"/>
    </source>
</evidence>
<evidence type="ECO:0000259" key="8">
    <source>
        <dbReference type="Pfam" id="PF02540"/>
    </source>
</evidence>
<dbReference type="InterPro" id="IPR022310">
    <property type="entry name" value="NAD/GMP_synthase"/>
</dbReference>
<comment type="catalytic activity">
    <reaction evidence="7">
        <text>deamido-NAD(+) + NH4(+) + ATP = AMP + diphosphate + NAD(+) + H(+)</text>
        <dbReference type="Rhea" id="RHEA:21188"/>
        <dbReference type="ChEBI" id="CHEBI:15378"/>
        <dbReference type="ChEBI" id="CHEBI:28938"/>
        <dbReference type="ChEBI" id="CHEBI:30616"/>
        <dbReference type="ChEBI" id="CHEBI:33019"/>
        <dbReference type="ChEBI" id="CHEBI:57540"/>
        <dbReference type="ChEBI" id="CHEBI:58437"/>
        <dbReference type="ChEBI" id="CHEBI:456215"/>
        <dbReference type="EC" id="6.3.1.5"/>
    </reaction>
</comment>
<dbReference type="AlphaFoldDB" id="A0ABD5ZL22"/>
<dbReference type="EC" id="6.3.1.5" evidence="7"/>
<dbReference type="GO" id="GO:0008795">
    <property type="term" value="F:NAD+ synthase activity"/>
    <property type="evidence" value="ECO:0007669"/>
    <property type="project" value="UniProtKB-EC"/>
</dbReference>
<dbReference type="CDD" id="cd00553">
    <property type="entry name" value="NAD_synthase"/>
    <property type="match status" value="1"/>
</dbReference>
<dbReference type="RefSeq" id="WP_276235206.1">
    <property type="nucleotide sequence ID" value="NZ_CP119802.1"/>
</dbReference>
<feature type="domain" description="NAD/GMP synthase" evidence="8">
    <location>
        <begin position="27"/>
        <end position="269"/>
    </location>
</feature>
<evidence type="ECO:0000313" key="10">
    <source>
        <dbReference type="Proteomes" id="UP001596398"/>
    </source>
</evidence>
<evidence type="ECO:0000313" key="9">
    <source>
        <dbReference type="EMBL" id="MFC7234205.1"/>
    </source>
</evidence>
<reference evidence="9 10" key="1">
    <citation type="journal article" date="2019" name="Int. J. Syst. Evol. Microbiol.">
        <title>The Global Catalogue of Microorganisms (GCM) 10K type strain sequencing project: providing services to taxonomists for standard genome sequencing and annotation.</title>
        <authorList>
            <consortium name="The Broad Institute Genomics Platform"/>
            <consortium name="The Broad Institute Genome Sequencing Center for Infectious Disease"/>
            <person name="Wu L."/>
            <person name="Ma J."/>
        </authorList>
    </citation>
    <scope>NUCLEOTIDE SEQUENCE [LARGE SCALE GENOMIC DNA]</scope>
    <source>
        <strain evidence="9 10">DT85</strain>
    </source>
</reference>
<name>A0ABD5ZL22_9EURY</name>
<dbReference type="Proteomes" id="UP001596398">
    <property type="component" value="Unassembled WGS sequence"/>
</dbReference>
<dbReference type="EMBL" id="JBHTAP010000001">
    <property type="protein sequence ID" value="MFC7234205.1"/>
    <property type="molecule type" value="Genomic_DNA"/>
</dbReference>
<dbReference type="PANTHER" id="PTHR23090">
    <property type="entry name" value="NH 3 /GLUTAMINE-DEPENDENT NAD + SYNTHETASE"/>
    <property type="match status" value="1"/>
</dbReference>
<dbReference type="Pfam" id="PF02540">
    <property type="entry name" value="NAD_synthase"/>
    <property type="match status" value="1"/>
</dbReference>
<keyword evidence="5 6" id="KW-0520">NAD</keyword>
<organism evidence="9 10">
    <name type="scientific">Halosegnis marinus</name>
    <dbReference type="NCBI Taxonomy" id="3034023"/>
    <lineage>
        <taxon>Archaea</taxon>
        <taxon>Methanobacteriati</taxon>
        <taxon>Methanobacteriota</taxon>
        <taxon>Stenosarchaea group</taxon>
        <taxon>Halobacteria</taxon>
        <taxon>Halobacteriales</taxon>
        <taxon>Natronomonadaceae</taxon>
        <taxon>Halosegnis</taxon>
    </lineage>
</organism>
<evidence type="ECO:0000256" key="2">
    <source>
        <dbReference type="ARBA" id="ARBA00022598"/>
    </source>
</evidence>
<dbReference type="GO" id="GO:0009435">
    <property type="term" value="P:NAD+ biosynthetic process"/>
    <property type="evidence" value="ECO:0007669"/>
    <property type="project" value="UniProtKB-ARBA"/>
</dbReference>
<keyword evidence="10" id="KW-1185">Reference proteome</keyword>
<evidence type="ECO:0000256" key="6">
    <source>
        <dbReference type="RuleBase" id="RU003811"/>
    </source>
</evidence>
<keyword evidence="3 6" id="KW-0547">Nucleotide-binding</keyword>
<comment type="similarity">
    <text evidence="6">Belongs to the NAD synthetase family.</text>
</comment>
<dbReference type="SUPFAM" id="SSF52402">
    <property type="entry name" value="Adenine nucleotide alpha hydrolases-like"/>
    <property type="match status" value="1"/>
</dbReference>
<comment type="caution">
    <text evidence="9">The sequence shown here is derived from an EMBL/GenBank/DDBJ whole genome shotgun (WGS) entry which is preliminary data.</text>
</comment>
<dbReference type="GO" id="GO:0005524">
    <property type="term" value="F:ATP binding"/>
    <property type="evidence" value="ECO:0007669"/>
    <property type="project" value="UniProtKB-KW"/>
</dbReference>
<dbReference type="InterPro" id="IPR014729">
    <property type="entry name" value="Rossmann-like_a/b/a_fold"/>
</dbReference>
<dbReference type="GeneID" id="79265870"/>
<evidence type="ECO:0000256" key="7">
    <source>
        <dbReference type="RuleBase" id="RU003812"/>
    </source>
</evidence>
<accession>A0ABD5ZL22</accession>
<evidence type="ECO:0000256" key="3">
    <source>
        <dbReference type="ARBA" id="ARBA00022741"/>
    </source>
</evidence>
<gene>
    <name evidence="9" type="primary">nadE</name>
    <name evidence="9" type="ORF">ACFQJ4_02625</name>
</gene>
<keyword evidence="2 6" id="KW-0436">Ligase</keyword>
<dbReference type="InterPro" id="IPR003694">
    <property type="entry name" value="NAD_synthase"/>
</dbReference>
<sequence length="277" mass="28182">MTPDLDPADRPGGLVTDPDALADLGASLVGFVETAVAEADAERAVVALDGGVESAVVATLAADALGPDRVTALVMPAHLSSEAPARDAEAVAAGLGLEAERVHLGPMLAAFREVMGETGAPADDVVAVSNALSRFRMACAYYLANTSNGVVFGTATRTDRLLGAVAKHGDVGADFLPLGDRYYTEVRALAHELALPDAVVAGPRGGFAVGPTDAETLGVPERTLDELLVALVDADLSPAAAAERAGVSVEAAERVASWRAATAHKRRLPPTPATYGG</sequence>
<evidence type="ECO:0000256" key="4">
    <source>
        <dbReference type="ARBA" id="ARBA00022840"/>
    </source>
</evidence>
<dbReference type="NCBIfam" id="TIGR00552">
    <property type="entry name" value="nadE"/>
    <property type="match status" value="1"/>
</dbReference>
<dbReference type="PANTHER" id="PTHR23090:SF9">
    <property type="entry name" value="GLUTAMINE-DEPENDENT NAD(+) SYNTHETASE"/>
    <property type="match status" value="1"/>
</dbReference>
<protein>
    <recommendedName>
        <fullName evidence="7">NH(3)-dependent NAD(+) synthetase</fullName>
        <ecNumber evidence="7">6.3.1.5</ecNumber>
    </recommendedName>
</protein>
<comment type="pathway">
    <text evidence="1">Cofactor biosynthesis; NAD(+) biosynthesis.</text>
</comment>
<dbReference type="Gene3D" id="3.40.50.620">
    <property type="entry name" value="HUPs"/>
    <property type="match status" value="1"/>
</dbReference>
<evidence type="ECO:0000256" key="1">
    <source>
        <dbReference type="ARBA" id="ARBA00004790"/>
    </source>
</evidence>
<proteinExistence type="inferred from homology"/>
<keyword evidence="4 6" id="KW-0067">ATP-binding</keyword>